<evidence type="ECO:0000313" key="4">
    <source>
        <dbReference type="Proteomes" id="UP000256424"/>
    </source>
</evidence>
<dbReference type="PANTHER" id="PTHR40588">
    <property type="entry name" value="MRNA INTERFERASE TOXIN YAFQ"/>
    <property type="match status" value="1"/>
</dbReference>
<dbReference type="InterPro" id="IPR004386">
    <property type="entry name" value="Toxin_YafQ-like"/>
</dbReference>
<comment type="caution">
    <text evidence="3">The sequence shown here is derived from an EMBL/GenBank/DDBJ whole genome shotgun (WGS) entry which is preliminary data.</text>
</comment>
<evidence type="ECO:0000256" key="1">
    <source>
        <dbReference type="ARBA" id="ARBA00022649"/>
    </source>
</evidence>
<feature type="active site" description="Proton donor" evidence="2">
    <location>
        <position position="87"/>
    </location>
</feature>
<dbReference type="RefSeq" id="WP_104763731.1">
    <property type="nucleotide sequence ID" value="NZ_FZPM01000030.1"/>
</dbReference>
<dbReference type="Pfam" id="PF15738">
    <property type="entry name" value="YafQ_toxin"/>
    <property type="match status" value="1"/>
</dbReference>
<evidence type="ECO:0000313" key="3">
    <source>
        <dbReference type="EMBL" id="RDU73619.1"/>
    </source>
</evidence>
<dbReference type="PANTHER" id="PTHR40588:SF1">
    <property type="entry name" value="MRNA INTERFERASE TOXIN YAFQ"/>
    <property type="match status" value="1"/>
</dbReference>
<dbReference type="GO" id="GO:0006402">
    <property type="term" value="P:mRNA catabolic process"/>
    <property type="evidence" value="ECO:0007669"/>
    <property type="project" value="TreeGrafter"/>
</dbReference>
<dbReference type="Gene3D" id="3.30.2310.20">
    <property type="entry name" value="RelE-like"/>
    <property type="match status" value="1"/>
</dbReference>
<dbReference type="PIRSF" id="PIRSF006156">
    <property type="entry name" value="YafQ"/>
    <property type="match status" value="1"/>
</dbReference>
<accession>A0A3D8J7Y4</accession>
<dbReference type="InterPro" id="IPR007712">
    <property type="entry name" value="RelE/ParE_toxin"/>
</dbReference>
<dbReference type="GO" id="GO:0006415">
    <property type="term" value="P:translational termination"/>
    <property type="evidence" value="ECO:0007669"/>
    <property type="project" value="TreeGrafter"/>
</dbReference>
<organism evidence="3 4">
    <name type="scientific">Helicobacter aurati</name>
    <dbReference type="NCBI Taxonomy" id="137778"/>
    <lineage>
        <taxon>Bacteria</taxon>
        <taxon>Pseudomonadati</taxon>
        <taxon>Campylobacterota</taxon>
        <taxon>Epsilonproteobacteria</taxon>
        <taxon>Campylobacterales</taxon>
        <taxon>Helicobacteraceae</taxon>
        <taxon>Helicobacter</taxon>
    </lineage>
</organism>
<dbReference type="AlphaFoldDB" id="A0A3D8J7Y4"/>
<keyword evidence="1" id="KW-1277">Toxin-antitoxin system</keyword>
<sequence>MKYQVRYSKAFKKGLKKLKNNQEILELTKAVIIKLANDETLEPKYKDHKLSGEYEGFRECHILPNLLLIYQKQESLLILSCIALGSHSEVF</sequence>
<gene>
    <name evidence="3" type="ORF">CQA66_00005</name>
</gene>
<dbReference type="InterPro" id="IPR035093">
    <property type="entry name" value="RelE/ParE_toxin_dom_sf"/>
</dbReference>
<dbReference type="GO" id="GO:0004521">
    <property type="term" value="F:RNA endonuclease activity"/>
    <property type="evidence" value="ECO:0007669"/>
    <property type="project" value="TreeGrafter"/>
</dbReference>
<keyword evidence="4" id="KW-1185">Reference proteome</keyword>
<dbReference type="EMBL" id="NXLW01000001">
    <property type="protein sequence ID" value="RDU73619.1"/>
    <property type="molecule type" value="Genomic_DNA"/>
</dbReference>
<proteinExistence type="predicted"/>
<name>A0A3D8J7Y4_9HELI</name>
<reference evidence="3 4" key="1">
    <citation type="submission" date="2018-04" db="EMBL/GenBank/DDBJ databases">
        <title>Novel Campyloabacter and Helicobacter Species and Strains.</title>
        <authorList>
            <person name="Mannion A.J."/>
            <person name="Shen Z."/>
            <person name="Fox J.G."/>
        </authorList>
    </citation>
    <scope>NUCLEOTIDE SEQUENCE [LARGE SCALE GENOMIC DNA]</scope>
    <source>
        <strain evidence="3 4">MIT 97-5075</strain>
    </source>
</reference>
<protein>
    <submittedName>
        <fullName evidence="3">Type II toxin-antitoxin system YafQ family toxin</fullName>
    </submittedName>
</protein>
<dbReference type="SUPFAM" id="SSF143011">
    <property type="entry name" value="RelE-like"/>
    <property type="match status" value="1"/>
</dbReference>
<dbReference type="NCBIfam" id="TIGR02385">
    <property type="entry name" value="RelE_StbE"/>
    <property type="match status" value="1"/>
</dbReference>
<dbReference type="Proteomes" id="UP000256424">
    <property type="component" value="Unassembled WGS sequence"/>
</dbReference>
<evidence type="ECO:0000256" key="2">
    <source>
        <dbReference type="PIRSR" id="PIRSR006156-1"/>
    </source>
</evidence>
<dbReference type="OrthoDB" id="7030467at2"/>